<dbReference type="PANTHER" id="PTHR11702">
    <property type="entry name" value="DEVELOPMENTALLY REGULATED GTP-BINDING PROTEIN-RELATED"/>
    <property type="match status" value="1"/>
</dbReference>
<comment type="function">
    <text evidence="9">An essential GTPase which binds GTP, GDP and possibly (p)ppGpp with moderate affinity, with high nucleotide exchange rates and a fairly low GTP hydrolysis rate. Plays a role in control of the cell cycle, stress response, ribosome biogenesis and in those bacteria that undergo differentiation, in morphogenesis control.</text>
</comment>
<dbReference type="NCBIfam" id="NF008956">
    <property type="entry name" value="PRK12299.1"/>
    <property type="match status" value="1"/>
</dbReference>
<evidence type="ECO:0000256" key="7">
    <source>
        <dbReference type="ARBA" id="ARBA00022842"/>
    </source>
</evidence>
<dbReference type="EMBL" id="JQBT01000005">
    <property type="protein sequence ID" value="KRN80673.1"/>
    <property type="molecule type" value="Genomic_DNA"/>
</dbReference>
<dbReference type="InterPro" id="IPR006073">
    <property type="entry name" value="GTP-bd"/>
</dbReference>
<protein>
    <recommendedName>
        <fullName evidence="9">GTPase Obg</fullName>
        <ecNumber evidence="9">3.6.5.-</ecNumber>
    </recommendedName>
    <alternativeName>
        <fullName evidence="9">GTP-binding protein Obg</fullName>
    </alternativeName>
</protein>
<evidence type="ECO:0000256" key="5">
    <source>
        <dbReference type="ARBA" id="ARBA00022741"/>
    </source>
</evidence>
<feature type="binding site" evidence="9">
    <location>
        <position position="192"/>
    </location>
    <ligand>
        <name>Mg(2+)</name>
        <dbReference type="ChEBI" id="CHEBI:18420"/>
    </ligand>
</feature>
<dbReference type="NCBIfam" id="NF008954">
    <property type="entry name" value="PRK12296.1"/>
    <property type="match status" value="1"/>
</dbReference>
<dbReference type="PROSITE" id="PS51710">
    <property type="entry name" value="G_OBG"/>
    <property type="match status" value="1"/>
</dbReference>
<feature type="binding site" evidence="9">
    <location>
        <begin position="315"/>
        <end position="317"/>
    </location>
    <ligand>
        <name>GTP</name>
        <dbReference type="ChEBI" id="CHEBI:37565"/>
    </ligand>
</feature>
<dbReference type="SUPFAM" id="SSF82051">
    <property type="entry name" value="Obg GTP-binding protein N-terminal domain"/>
    <property type="match status" value="1"/>
</dbReference>
<comment type="caution">
    <text evidence="13">The sequence shown here is derived from an EMBL/GenBank/DDBJ whole genome shotgun (WGS) entry which is preliminary data.</text>
</comment>
<feature type="domain" description="OBG-type G" evidence="10">
    <location>
        <begin position="159"/>
        <end position="334"/>
    </location>
</feature>
<sequence>MFVDQVKFKVKAGKGGDGMVGFRREKYVPNGGPSGGDGGRGGNVVFKVDSGMSTLMDFKYKKLFKAENGGNGGNKKMTGASADDLVINVPEGTTILNNETNQPIADLTKPGDTVVIAKGGRGGRGNVHFATAKNSAPEIAENGEPGGELEVNLQLRLLADVGLVGFPSAGKSTLLSTITSSKPKVAQYHFTTLVPNLGIVRNDDGNDFVIADLPGLIEGASQGVGLGFEFLRHIQRTRVILHLVDMSGIEGKDPYEDYQKINKELENFDESLLERPQIIVATKMDMPDSEANLALFKKELAKHDDQLAIKIDPISSVTHQGLDQLIHDTSDLLEKTPKFPLVDDKLDIKGQDGVVYDADEIEKPFSINRDEDGTWIISGQRIERLFQMTNTEHTQSMMRFARQMRGMGIDDALREAGAKDGDLVQILDFTFNYVN</sequence>
<evidence type="ECO:0000256" key="9">
    <source>
        <dbReference type="HAMAP-Rule" id="MF_01454"/>
    </source>
</evidence>
<dbReference type="Gene3D" id="3.40.50.300">
    <property type="entry name" value="P-loop containing nucleotide triphosphate hydrolases"/>
    <property type="match status" value="1"/>
</dbReference>
<dbReference type="OrthoDB" id="9807318at2"/>
<evidence type="ECO:0000259" key="12">
    <source>
        <dbReference type="PROSITE" id="PS51883"/>
    </source>
</evidence>
<dbReference type="CDD" id="cd01898">
    <property type="entry name" value="Obg"/>
    <property type="match status" value="1"/>
</dbReference>
<feature type="binding site" evidence="9">
    <location>
        <begin position="212"/>
        <end position="215"/>
    </location>
    <ligand>
        <name>GTP</name>
        <dbReference type="ChEBI" id="CHEBI:37565"/>
    </ligand>
</feature>
<evidence type="ECO:0000313" key="14">
    <source>
        <dbReference type="Proteomes" id="UP000051565"/>
    </source>
</evidence>
<dbReference type="Gene3D" id="3.30.300.350">
    <property type="entry name" value="GTP-binding protein OBG, C-terminal domain"/>
    <property type="match status" value="1"/>
</dbReference>
<dbReference type="RefSeq" id="WP_054646873.1">
    <property type="nucleotide sequence ID" value="NZ_FUXS01000005.1"/>
</dbReference>
<gene>
    <name evidence="9" type="primary">obg</name>
    <name evidence="13" type="ORF">IV52_GL001229</name>
</gene>
<keyword evidence="5 9" id="KW-0547">Nucleotide-binding</keyword>
<evidence type="ECO:0000259" key="11">
    <source>
        <dbReference type="PROSITE" id="PS51881"/>
    </source>
</evidence>
<dbReference type="EC" id="3.6.5.-" evidence="9"/>
<evidence type="ECO:0000256" key="1">
    <source>
        <dbReference type="ARBA" id="ARBA00001946"/>
    </source>
</evidence>
<comment type="cofactor">
    <cofactor evidence="1 9">
        <name>Mg(2+)</name>
        <dbReference type="ChEBI" id="CHEBI:18420"/>
    </cofactor>
</comment>
<dbReference type="GO" id="GO:0042254">
    <property type="term" value="P:ribosome biogenesis"/>
    <property type="evidence" value="ECO:0007669"/>
    <property type="project" value="UniProtKB-UniRule"/>
</dbReference>
<dbReference type="PROSITE" id="PS51881">
    <property type="entry name" value="OCT"/>
    <property type="match status" value="1"/>
</dbReference>
<feature type="binding site" evidence="9">
    <location>
        <position position="172"/>
    </location>
    <ligand>
        <name>Mg(2+)</name>
        <dbReference type="ChEBI" id="CHEBI:18420"/>
    </ligand>
</feature>
<proteinExistence type="inferred from homology"/>
<dbReference type="PROSITE" id="PS00905">
    <property type="entry name" value="GTP1_OBG"/>
    <property type="match status" value="1"/>
</dbReference>
<dbReference type="InterPro" id="IPR027417">
    <property type="entry name" value="P-loop_NTPase"/>
</dbReference>
<dbReference type="InterPro" id="IPR045086">
    <property type="entry name" value="OBG_GTPase"/>
</dbReference>
<dbReference type="GO" id="GO:0003924">
    <property type="term" value="F:GTPase activity"/>
    <property type="evidence" value="ECO:0007669"/>
    <property type="project" value="UniProtKB-UniRule"/>
</dbReference>
<dbReference type="Pfam" id="PF01926">
    <property type="entry name" value="MMR_HSR1"/>
    <property type="match status" value="1"/>
</dbReference>
<evidence type="ECO:0000256" key="3">
    <source>
        <dbReference type="ARBA" id="ARBA00022490"/>
    </source>
</evidence>
<dbReference type="InterPro" id="IPR014100">
    <property type="entry name" value="GTP-bd_Obg/CgtA"/>
</dbReference>
<keyword evidence="4 9" id="KW-0479">Metal-binding</keyword>
<dbReference type="InterPro" id="IPR036346">
    <property type="entry name" value="GTP-bd_prot_GTP1/OBG_C_sf"/>
</dbReference>
<keyword evidence="8 9" id="KW-0342">GTP-binding</keyword>
<dbReference type="SUPFAM" id="SSF102741">
    <property type="entry name" value="Obg GTP-binding protein C-terminal domain"/>
    <property type="match status" value="1"/>
</dbReference>
<dbReference type="InterPro" id="IPR006169">
    <property type="entry name" value="GTP1_OBG_dom"/>
</dbReference>
<keyword evidence="14" id="KW-1185">Reference proteome</keyword>
<feature type="domain" description="Obg" evidence="12">
    <location>
        <begin position="1"/>
        <end position="158"/>
    </location>
</feature>
<dbReference type="NCBIfam" id="NF008955">
    <property type="entry name" value="PRK12297.1"/>
    <property type="match status" value="1"/>
</dbReference>
<evidence type="ECO:0000313" key="13">
    <source>
        <dbReference type="EMBL" id="KRN80673.1"/>
    </source>
</evidence>
<feature type="binding site" evidence="9">
    <location>
        <begin position="190"/>
        <end position="194"/>
    </location>
    <ligand>
        <name>GTP</name>
        <dbReference type="ChEBI" id="CHEBI:37565"/>
    </ligand>
</feature>
<dbReference type="Pfam" id="PF01018">
    <property type="entry name" value="GTP1_OBG"/>
    <property type="match status" value="1"/>
</dbReference>
<dbReference type="GO" id="GO:0005737">
    <property type="term" value="C:cytoplasm"/>
    <property type="evidence" value="ECO:0007669"/>
    <property type="project" value="UniProtKB-SubCell"/>
</dbReference>
<dbReference type="Proteomes" id="UP000051565">
    <property type="component" value="Unassembled WGS sequence"/>
</dbReference>
<comment type="subunit">
    <text evidence="9">Monomer.</text>
</comment>
<dbReference type="InterPro" id="IPR031167">
    <property type="entry name" value="G_OBG"/>
</dbReference>
<dbReference type="SUPFAM" id="SSF52540">
    <property type="entry name" value="P-loop containing nucleoside triphosphate hydrolases"/>
    <property type="match status" value="1"/>
</dbReference>
<dbReference type="PRINTS" id="PR00326">
    <property type="entry name" value="GTP1OBG"/>
</dbReference>
<dbReference type="PATRIC" id="fig|1122148.6.peg.1258"/>
<evidence type="ECO:0000256" key="2">
    <source>
        <dbReference type="ARBA" id="ARBA00007699"/>
    </source>
</evidence>
<dbReference type="NCBIfam" id="TIGR03595">
    <property type="entry name" value="Obg_CgtA_exten"/>
    <property type="match status" value="1"/>
</dbReference>
<evidence type="ECO:0000256" key="6">
    <source>
        <dbReference type="ARBA" id="ARBA00022801"/>
    </source>
</evidence>
<feature type="domain" description="OCT" evidence="11">
    <location>
        <begin position="357"/>
        <end position="435"/>
    </location>
</feature>
<dbReference type="Pfam" id="PF09269">
    <property type="entry name" value="DUF1967"/>
    <property type="match status" value="1"/>
</dbReference>
<dbReference type="InterPro" id="IPR015349">
    <property type="entry name" value="OCT_dom"/>
</dbReference>
<feature type="binding site" evidence="9">
    <location>
        <begin position="282"/>
        <end position="285"/>
    </location>
    <ligand>
        <name>GTP</name>
        <dbReference type="ChEBI" id="CHEBI:37565"/>
    </ligand>
</feature>
<dbReference type="GO" id="GO:0000287">
    <property type="term" value="F:magnesium ion binding"/>
    <property type="evidence" value="ECO:0007669"/>
    <property type="project" value="InterPro"/>
</dbReference>
<dbReference type="GO" id="GO:0005525">
    <property type="term" value="F:GTP binding"/>
    <property type="evidence" value="ECO:0007669"/>
    <property type="project" value="UniProtKB-UniRule"/>
</dbReference>
<keyword evidence="7 9" id="KW-0460">Magnesium</keyword>
<reference evidence="13 14" key="1">
    <citation type="journal article" date="2015" name="Genome Announc.">
        <title>Expanding the biotechnology potential of lactobacilli through comparative genomics of 213 strains and associated genera.</title>
        <authorList>
            <person name="Sun Z."/>
            <person name="Harris H.M."/>
            <person name="McCann A."/>
            <person name="Guo C."/>
            <person name="Argimon S."/>
            <person name="Zhang W."/>
            <person name="Yang X."/>
            <person name="Jeffery I.B."/>
            <person name="Cooney J.C."/>
            <person name="Kagawa T.F."/>
            <person name="Liu W."/>
            <person name="Song Y."/>
            <person name="Salvetti E."/>
            <person name="Wrobel A."/>
            <person name="Rasinkangas P."/>
            <person name="Parkhill J."/>
            <person name="Rea M.C."/>
            <person name="O'Sullivan O."/>
            <person name="Ritari J."/>
            <person name="Douillard F.P."/>
            <person name="Paul Ross R."/>
            <person name="Yang R."/>
            <person name="Briner A.E."/>
            <person name="Felis G.E."/>
            <person name="de Vos W.M."/>
            <person name="Barrangou R."/>
            <person name="Klaenhammer T.R."/>
            <person name="Caufield P.W."/>
            <person name="Cui Y."/>
            <person name="Zhang H."/>
            <person name="O'Toole P.W."/>
        </authorList>
    </citation>
    <scope>NUCLEOTIDE SEQUENCE [LARGE SCALE GENOMIC DNA]</scope>
    <source>
        <strain evidence="13 14">DSM 20690</strain>
    </source>
</reference>
<evidence type="ECO:0000256" key="8">
    <source>
        <dbReference type="ARBA" id="ARBA00023134"/>
    </source>
</evidence>
<evidence type="ECO:0000259" key="10">
    <source>
        <dbReference type="PROSITE" id="PS51710"/>
    </source>
</evidence>
<dbReference type="GeneID" id="61250151"/>
<dbReference type="FunFam" id="2.70.210.12:FF:000001">
    <property type="entry name" value="GTPase Obg"/>
    <property type="match status" value="1"/>
</dbReference>
<feature type="binding site" evidence="9">
    <location>
        <begin position="165"/>
        <end position="172"/>
    </location>
    <ligand>
        <name>GTP</name>
        <dbReference type="ChEBI" id="CHEBI:37565"/>
    </ligand>
</feature>
<dbReference type="PANTHER" id="PTHR11702:SF31">
    <property type="entry name" value="MITOCHONDRIAL RIBOSOME-ASSOCIATED GTPASE 2"/>
    <property type="match status" value="1"/>
</dbReference>
<keyword evidence="3 9" id="KW-0963">Cytoplasm</keyword>
<evidence type="ECO:0000256" key="4">
    <source>
        <dbReference type="ARBA" id="ARBA00022723"/>
    </source>
</evidence>
<dbReference type="Gene3D" id="2.70.210.12">
    <property type="entry name" value="GTP1/OBG domain"/>
    <property type="match status" value="1"/>
</dbReference>
<dbReference type="PROSITE" id="PS51883">
    <property type="entry name" value="OBG"/>
    <property type="match status" value="1"/>
</dbReference>
<accession>A0A0R2JUB3</accession>
<comment type="similarity">
    <text evidence="2 9">Belongs to the TRAFAC class OBG-HflX-like GTPase superfamily. OBG GTPase family.</text>
</comment>
<dbReference type="NCBIfam" id="TIGR02729">
    <property type="entry name" value="Obg_CgtA"/>
    <property type="match status" value="1"/>
</dbReference>
<dbReference type="HAMAP" id="MF_01454">
    <property type="entry name" value="GTPase_Obg"/>
    <property type="match status" value="1"/>
</dbReference>
<name>A0A0R2JUB3_9LACO</name>
<dbReference type="InterPro" id="IPR006074">
    <property type="entry name" value="GTP1-OBG_CS"/>
</dbReference>
<organism evidence="13 14">
    <name type="scientific">Fructilactobacillus lindneri DSM 20690 = JCM 11027</name>
    <dbReference type="NCBI Taxonomy" id="1122148"/>
    <lineage>
        <taxon>Bacteria</taxon>
        <taxon>Bacillati</taxon>
        <taxon>Bacillota</taxon>
        <taxon>Bacilli</taxon>
        <taxon>Lactobacillales</taxon>
        <taxon>Lactobacillaceae</taxon>
        <taxon>Fructilactobacillus</taxon>
    </lineage>
</organism>
<dbReference type="InterPro" id="IPR036726">
    <property type="entry name" value="GTP1_OBG_dom_sf"/>
</dbReference>
<dbReference type="AlphaFoldDB" id="A0A0R2JUB3"/>
<comment type="subcellular location">
    <subcellularLocation>
        <location evidence="9">Cytoplasm</location>
    </subcellularLocation>
</comment>
<dbReference type="STRING" id="53444.AYR59_04795"/>
<keyword evidence="6 9" id="KW-0378">Hydrolase</keyword>